<accession>A0ABY6FRW3</accession>
<feature type="transmembrane region" description="Helical" evidence="9">
    <location>
        <begin position="75"/>
        <end position="96"/>
    </location>
</feature>
<evidence type="ECO:0000256" key="7">
    <source>
        <dbReference type="ARBA" id="ARBA00023136"/>
    </source>
</evidence>
<keyword evidence="12" id="KW-1185">Reference proteome</keyword>
<dbReference type="InterPro" id="IPR004626">
    <property type="entry name" value="RarD"/>
</dbReference>
<feature type="transmembrane region" description="Helical" evidence="9">
    <location>
        <begin position="282"/>
        <end position="302"/>
    </location>
</feature>
<keyword evidence="6 9" id="KW-1133">Transmembrane helix</keyword>
<dbReference type="SUPFAM" id="SSF103481">
    <property type="entry name" value="Multidrug resistance efflux transporter EmrE"/>
    <property type="match status" value="2"/>
</dbReference>
<evidence type="ECO:0000256" key="5">
    <source>
        <dbReference type="ARBA" id="ARBA00022692"/>
    </source>
</evidence>
<feature type="transmembrane region" description="Helical" evidence="9">
    <location>
        <begin position="164"/>
        <end position="181"/>
    </location>
</feature>
<keyword evidence="5 9" id="KW-0812">Transmembrane</keyword>
<dbReference type="NCBIfam" id="TIGR00688">
    <property type="entry name" value="rarD"/>
    <property type="match status" value="1"/>
</dbReference>
<keyword evidence="7 9" id="KW-0472">Membrane</keyword>
<sequence length="341" mass="35535">MANENSPSAPLSGAAPRTAAPVSSGTTSGTPSAPAGPEEKASTSGLLFGIGAYGIWGVLPLYFLLLEPAGPVEIVAARVVFSLVFCAALLTVMRSWRKALTAMKDRRALITLTAAALLIAVNWLVFAWAVLNGHAVEAALGYFINPLISVLLGVLVLKERLRPLQWAAMAVGFIAVLVLAFGYGTVPWVALALAFSFGLYGLVKKNVGGRVDAVSSLTIETAVLTPIAAVVLGVLAVTGSGTLLAEGPAHFWLLAASGIATAVPLVFFGAAARRLPLSTVGLLQYLAPILQFTLALLVFNEAMPAERWAGFGLVWLALVLLSIDMLGSPRRARIRRAAAAV</sequence>
<evidence type="ECO:0000256" key="9">
    <source>
        <dbReference type="SAM" id="Phobius"/>
    </source>
</evidence>
<evidence type="ECO:0000256" key="8">
    <source>
        <dbReference type="SAM" id="MobiDB-lite"/>
    </source>
</evidence>
<comment type="similarity">
    <text evidence="2">Belongs to the EamA transporter family.</text>
</comment>
<protein>
    <submittedName>
        <fullName evidence="11">EamA family transporter RarD</fullName>
    </submittedName>
</protein>
<feature type="compositionally biased region" description="Low complexity" evidence="8">
    <location>
        <begin position="18"/>
        <end position="36"/>
    </location>
</feature>
<feature type="transmembrane region" description="Helical" evidence="9">
    <location>
        <begin position="135"/>
        <end position="157"/>
    </location>
</feature>
<evidence type="ECO:0000313" key="12">
    <source>
        <dbReference type="Proteomes" id="UP001063368"/>
    </source>
</evidence>
<dbReference type="PANTHER" id="PTHR22911">
    <property type="entry name" value="ACYL-MALONYL CONDENSING ENZYME-RELATED"/>
    <property type="match status" value="1"/>
</dbReference>
<evidence type="ECO:0000313" key="11">
    <source>
        <dbReference type="EMBL" id="UYB35567.1"/>
    </source>
</evidence>
<evidence type="ECO:0000256" key="1">
    <source>
        <dbReference type="ARBA" id="ARBA00004651"/>
    </source>
</evidence>
<feature type="transmembrane region" description="Helical" evidence="9">
    <location>
        <begin position="108"/>
        <end position="129"/>
    </location>
</feature>
<dbReference type="EMBL" id="CP106856">
    <property type="protein sequence ID" value="UYB35567.1"/>
    <property type="molecule type" value="Genomic_DNA"/>
</dbReference>
<gene>
    <name evidence="11" type="primary">rarD</name>
    <name evidence="11" type="ORF">N9A08_13170</name>
</gene>
<comment type="subcellular location">
    <subcellularLocation>
        <location evidence="1">Cell membrane</location>
        <topology evidence="1">Multi-pass membrane protein</topology>
    </subcellularLocation>
</comment>
<dbReference type="RefSeq" id="WP_091602334.1">
    <property type="nucleotide sequence ID" value="NZ_CECE01000004.1"/>
</dbReference>
<dbReference type="Gene3D" id="1.10.3730.20">
    <property type="match status" value="1"/>
</dbReference>
<dbReference type="InterPro" id="IPR037185">
    <property type="entry name" value="EmrE-like"/>
</dbReference>
<feature type="transmembrane region" description="Helical" evidence="9">
    <location>
        <begin position="251"/>
        <end position="270"/>
    </location>
</feature>
<dbReference type="PANTHER" id="PTHR22911:SF137">
    <property type="entry name" value="SOLUTE CARRIER FAMILY 35 MEMBER G2-RELATED"/>
    <property type="match status" value="1"/>
</dbReference>
<dbReference type="InterPro" id="IPR000620">
    <property type="entry name" value="EamA_dom"/>
</dbReference>
<evidence type="ECO:0000256" key="6">
    <source>
        <dbReference type="ARBA" id="ARBA00022989"/>
    </source>
</evidence>
<reference evidence="11" key="1">
    <citation type="submission" date="2022-09" db="EMBL/GenBank/DDBJ databases">
        <authorList>
            <person name="Li D."/>
            <person name="Cheng J."/>
            <person name="Li Y."/>
        </authorList>
    </citation>
    <scope>NUCLEOTIDE SEQUENCE</scope>
    <source>
        <strain evidence="11">DL</strain>
    </source>
</reference>
<feature type="transmembrane region" description="Helical" evidence="9">
    <location>
        <begin position="187"/>
        <end position="203"/>
    </location>
</feature>
<keyword evidence="3" id="KW-0813">Transport</keyword>
<proteinExistence type="inferred from homology"/>
<feature type="domain" description="EamA" evidence="10">
    <location>
        <begin position="44"/>
        <end position="180"/>
    </location>
</feature>
<feature type="domain" description="EamA" evidence="10">
    <location>
        <begin position="189"/>
        <end position="322"/>
    </location>
</feature>
<evidence type="ECO:0000259" key="10">
    <source>
        <dbReference type="Pfam" id="PF00892"/>
    </source>
</evidence>
<evidence type="ECO:0000256" key="2">
    <source>
        <dbReference type="ARBA" id="ARBA00007362"/>
    </source>
</evidence>
<organism evidence="11 12">
    <name type="scientific">Arthrobacter koreensis</name>
    <dbReference type="NCBI Taxonomy" id="199136"/>
    <lineage>
        <taxon>Bacteria</taxon>
        <taxon>Bacillati</taxon>
        <taxon>Actinomycetota</taxon>
        <taxon>Actinomycetes</taxon>
        <taxon>Micrococcales</taxon>
        <taxon>Micrococcaceae</taxon>
        <taxon>Arthrobacter</taxon>
    </lineage>
</organism>
<evidence type="ECO:0000256" key="3">
    <source>
        <dbReference type="ARBA" id="ARBA00022448"/>
    </source>
</evidence>
<feature type="transmembrane region" description="Helical" evidence="9">
    <location>
        <begin position="308"/>
        <end position="326"/>
    </location>
</feature>
<feature type="transmembrane region" description="Helical" evidence="9">
    <location>
        <begin position="45"/>
        <end position="63"/>
    </location>
</feature>
<feature type="region of interest" description="Disordered" evidence="8">
    <location>
        <begin position="1"/>
        <end position="38"/>
    </location>
</feature>
<name>A0ABY6FRW3_9MICC</name>
<dbReference type="Proteomes" id="UP001063368">
    <property type="component" value="Chromosome"/>
</dbReference>
<dbReference type="Pfam" id="PF00892">
    <property type="entry name" value="EamA"/>
    <property type="match status" value="2"/>
</dbReference>
<evidence type="ECO:0000256" key="4">
    <source>
        <dbReference type="ARBA" id="ARBA00022475"/>
    </source>
</evidence>
<keyword evidence="4" id="KW-1003">Cell membrane</keyword>
<feature type="transmembrane region" description="Helical" evidence="9">
    <location>
        <begin position="223"/>
        <end position="245"/>
    </location>
</feature>